<dbReference type="SUPFAM" id="SSF48300">
    <property type="entry name" value="Ribosomal protein L7/12, oligomerisation (N-terminal) domain"/>
    <property type="match status" value="1"/>
</dbReference>
<dbReference type="GO" id="GO:0003729">
    <property type="term" value="F:mRNA binding"/>
    <property type="evidence" value="ECO:0007669"/>
    <property type="project" value="TreeGrafter"/>
</dbReference>
<dbReference type="GO" id="GO:0022625">
    <property type="term" value="C:cytosolic large ribosomal subunit"/>
    <property type="evidence" value="ECO:0007669"/>
    <property type="project" value="TreeGrafter"/>
</dbReference>
<dbReference type="PATRIC" id="fig|743698.3.peg.1208"/>
<dbReference type="Pfam" id="PF16320">
    <property type="entry name" value="Ribosomal_L12_N"/>
    <property type="match status" value="1"/>
</dbReference>
<dbReference type="PANTHER" id="PTHR45987:SF4">
    <property type="entry name" value="LARGE RIBOSOMAL SUBUNIT PROTEIN BL12M"/>
    <property type="match status" value="1"/>
</dbReference>
<dbReference type="GO" id="GO:0006412">
    <property type="term" value="P:translation"/>
    <property type="evidence" value="ECO:0007669"/>
    <property type="project" value="UniProtKB-UniRule"/>
</dbReference>
<keyword evidence="2 4" id="KW-0689">Ribosomal protein</keyword>
<reference evidence="8" key="2">
    <citation type="submission" date="2015-06" db="EMBL/GenBank/DDBJ databases">
        <title>Complete genome sequence of Spiroplasma eriocheiris TDA-040725-5 (DSM 21848).</title>
        <authorList>
            <person name="Lo W.-S."/>
            <person name="Kuo C.-H."/>
        </authorList>
    </citation>
    <scope>NUCLEOTIDE SEQUENCE [LARGE SCALE GENOMIC DNA]</scope>
    <source>
        <strain evidence="8">TDA-040725-5</strain>
    </source>
</reference>
<evidence type="ECO:0000259" key="6">
    <source>
        <dbReference type="Pfam" id="PF16320"/>
    </source>
</evidence>
<keyword evidence="3 4" id="KW-0687">Ribonucleoprotein</keyword>
<proteinExistence type="inferred from homology"/>
<dbReference type="PANTHER" id="PTHR45987">
    <property type="entry name" value="39S RIBOSOMAL PROTEIN L12"/>
    <property type="match status" value="1"/>
</dbReference>
<dbReference type="InterPro" id="IPR036235">
    <property type="entry name" value="Ribosomal_bL12_oligo_N_sf"/>
</dbReference>
<dbReference type="Proteomes" id="UP000035661">
    <property type="component" value="Chromosome"/>
</dbReference>
<dbReference type="Pfam" id="PF00542">
    <property type="entry name" value="Ribosomal_L12"/>
    <property type="match status" value="1"/>
</dbReference>
<sequence length="122" mass="12431">MAMSKDDIIKALEDMKLAELNELVKAIEDHFGVVAAATIAAPAADGGAATGAPTEVDVVLTDAGQSKVAVIKLVGQLTGKGLMDAKAVVEKLPAVIKAKVKPEEGEEIKGQLVAAGATIELK</sequence>
<dbReference type="InterPro" id="IPR000206">
    <property type="entry name" value="Ribosomal_bL12"/>
</dbReference>
<evidence type="ECO:0000313" key="8">
    <source>
        <dbReference type="Proteomes" id="UP000035661"/>
    </source>
</evidence>
<name>A0A0H3XJI0_9MOLU</name>
<evidence type="ECO:0000313" key="7">
    <source>
        <dbReference type="EMBL" id="AKM54745.1"/>
    </source>
</evidence>
<comment type="similarity">
    <text evidence="1 4">Belongs to the bacterial ribosomal protein bL12 family.</text>
</comment>
<gene>
    <name evidence="4 7" type="primary">rplL</name>
    <name evidence="7" type="ORF">SERIO_v1c11960</name>
</gene>
<dbReference type="HAMAP" id="MF_00368">
    <property type="entry name" value="Ribosomal_bL12"/>
    <property type="match status" value="1"/>
</dbReference>
<organism evidence="7 8">
    <name type="scientific">Spiroplasma eriocheiris</name>
    <dbReference type="NCBI Taxonomy" id="315358"/>
    <lineage>
        <taxon>Bacteria</taxon>
        <taxon>Bacillati</taxon>
        <taxon>Mycoplasmatota</taxon>
        <taxon>Mollicutes</taxon>
        <taxon>Entomoplasmatales</taxon>
        <taxon>Spiroplasmataceae</taxon>
        <taxon>Spiroplasma</taxon>
    </lineage>
</organism>
<dbReference type="KEGG" id="seri:SERIO_v1c11960"/>
<comment type="subunit">
    <text evidence="4">Homodimer. Part of the ribosomal stalk of the 50S ribosomal subunit. Forms a multimeric L10(L12)X complex, where L10 forms an elongated spine to which 2 to 4 L12 dimers bind in a sequential fashion. Binds GTP-bound translation factors.</text>
</comment>
<dbReference type="RefSeq" id="WP_047791925.1">
    <property type="nucleotide sequence ID" value="NZ_CP011856.1"/>
</dbReference>
<evidence type="ECO:0000256" key="2">
    <source>
        <dbReference type="ARBA" id="ARBA00022980"/>
    </source>
</evidence>
<evidence type="ECO:0000256" key="3">
    <source>
        <dbReference type="ARBA" id="ARBA00023274"/>
    </source>
</evidence>
<comment type="function">
    <text evidence="4">Forms part of the ribosomal stalk which helps the ribosome interact with GTP-bound translation factors. Is thus essential for accurate translation.</text>
</comment>
<feature type="domain" description="Large ribosomal subunit protein bL12 C-terminal" evidence="5">
    <location>
        <begin position="56"/>
        <end position="122"/>
    </location>
</feature>
<dbReference type="AlphaFoldDB" id="A0A0H3XJI0"/>
<dbReference type="InterPro" id="IPR008932">
    <property type="entry name" value="Ribosomal_bL12_oligo"/>
</dbReference>
<dbReference type="NCBIfam" id="TIGR00855">
    <property type="entry name" value="L12"/>
    <property type="match status" value="1"/>
</dbReference>
<dbReference type="InterPro" id="IPR013823">
    <property type="entry name" value="Ribosomal_bL12_C"/>
</dbReference>
<dbReference type="InterPro" id="IPR014719">
    <property type="entry name" value="Ribosomal_bL12_C/ClpS-like"/>
</dbReference>
<accession>A0A0H3XJI0</accession>
<keyword evidence="8" id="KW-1185">Reference proteome</keyword>
<evidence type="ECO:0000256" key="4">
    <source>
        <dbReference type="HAMAP-Rule" id="MF_00368"/>
    </source>
</evidence>
<feature type="domain" description="Large ribosomal subunit protein bL12 oligomerization" evidence="6">
    <location>
        <begin position="5"/>
        <end position="51"/>
    </location>
</feature>
<dbReference type="STRING" id="315358.SERIO_v1c11960"/>
<protein>
    <recommendedName>
        <fullName evidence="4">Large ribosomal subunit protein bL12</fullName>
    </recommendedName>
</protein>
<evidence type="ECO:0000256" key="1">
    <source>
        <dbReference type="ARBA" id="ARBA00007197"/>
    </source>
</evidence>
<evidence type="ECO:0000259" key="5">
    <source>
        <dbReference type="Pfam" id="PF00542"/>
    </source>
</evidence>
<dbReference type="Gene3D" id="1.20.5.710">
    <property type="entry name" value="Single helix bin"/>
    <property type="match status" value="1"/>
</dbReference>
<dbReference type="SUPFAM" id="SSF54736">
    <property type="entry name" value="ClpS-like"/>
    <property type="match status" value="1"/>
</dbReference>
<dbReference type="EMBL" id="CP011856">
    <property type="protein sequence ID" value="AKM54745.1"/>
    <property type="molecule type" value="Genomic_DNA"/>
</dbReference>
<dbReference type="GO" id="GO:0003735">
    <property type="term" value="F:structural constituent of ribosome"/>
    <property type="evidence" value="ECO:0007669"/>
    <property type="project" value="InterPro"/>
</dbReference>
<dbReference type="Gene3D" id="3.30.1390.10">
    <property type="match status" value="1"/>
</dbReference>
<reference evidence="7 8" key="1">
    <citation type="journal article" date="2015" name="Genome Biol. Evol.">
        <title>Found and Lost: The Fates of Horizontally Acquired Genes in Arthropod-Symbiotic Spiroplasma.</title>
        <authorList>
            <person name="Lo W.S."/>
            <person name="Gasparich G.E."/>
            <person name="Kuo C.H."/>
        </authorList>
    </citation>
    <scope>NUCLEOTIDE SEQUENCE [LARGE SCALE GENOMIC DNA]</scope>
    <source>
        <strain evidence="8">TDA-040725-5</strain>
    </source>
</reference>